<keyword evidence="1" id="KW-0472">Membrane</keyword>
<gene>
    <name evidence="2" type="ORF">F3K02_14470</name>
</gene>
<reference evidence="2 3" key="1">
    <citation type="submission" date="2019-09" db="EMBL/GenBank/DDBJ databases">
        <title>Hydrogenophaga aromatica sp. nov., isolated from a para-xylene-degrading enrichment culture.</title>
        <authorList>
            <person name="Tancsics A."/>
            <person name="Banerjee S."/>
        </authorList>
    </citation>
    <scope>NUCLEOTIDE SEQUENCE [LARGE SCALE GENOMIC DNA]</scope>
    <source>
        <strain evidence="2 3">D2P1</strain>
    </source>
</reference>
<evidence type="ECO:0008006" key="4">
    <source>
        <dbReference type="Google" id="ProtNLM"/>
    </source>
</evidence>
<keyword evidence="1" id="KW-0812">Transmembrane</keyword>
<evidence type="ECO:0000256" key="1">
    <source>
        <dbReference type="SAM" id="Phobius"/>
    </source>
</evidence>
<feature type="transmembrane region" description="Helical" evidence="1">
    <location>
        <begin position="170"/>
        <end position="191"/>
    </location>
</feature>
<keyword evidence="3" id="KW-1185">Reference proteome</keyword>
<evidence type="ECO:0000313" key="3">
    <source>
        <dbReference type="Proteomes" id="UP000545507"/>
    </source>
</evidence>
<sequence length="192" mass="21746">MRARLFSREVVPFYLSLLALAVAALLADAALHLLNAVWVGRWLGIPGVLLILGSMGYSLRKRKLIQWGKPVTLLRLHEYMAWAGSLLVLVHAGIHFNAILGWLAVGAMLINVASGLTGKFLMQRARRRLDESRERMRQQGLTDEQLAERTYWDSLTFDAVKQWRSVHFPITLAFAVLALAHIVAVFLFWGWK</sequence>
<name>A0A7Y8GYP6_9BURK</name>
<accession>A0A7Y8GYP6</accession>
<feature type="transmembrane region" description="Helical" evidence="1">
    <location>
        <begin position="102"/>
        <end position="122"/>
    </location>
</feature>
<protein>
    <recommendedName>
        <fullName evidence="4">DUF4149 domain-containing protein</fullName>
    </recommendedName>
</protein>
<feature type="transmembrane region" description="Helical" evidence="1">
    <location>
        <begin position="79"/>
        <end position="96"/>
    </location>
</feature>
<keyword evidence="1" id="KW-1133">Transmembrane helix</keyword>
<comment type="caution">
    <text evidence="2">The sequence shown here is derived from an EMBL/GenBank/DDBJ whole genome shotgun (WGS) entry which is preliminary data.</text>
</comment>
<proteinExistence type="predicted"/>
<organism evidence="2 3">
    <name type="scientific">Hydrogenophaga aromaticivorans</name>
    <dbReference type="NCBI Taxonomy" id="2610898"/>
    <lineage>
        <taxon>Bacteria</taxon>
        <taxon>Pseudomonadati</taxon>
        <taxon>Pseudomonadota</taxon>
        <taxon>Betaproteobacteria</taxon>
        <taxon>Burkholderiales</taxon>
        <taxon>Comamonadaceae</taxon>
        <taxon>Hydrogenophaga</taxon>
    </lineage>
</organism>
<dbReference type="EMBL" id="VYGV01000012">
    <property type="protein sequence ID" value="NWF46443.1"/>
    <property type="molecule type" value="Genomic_DNA"/>
</dbReference>
<feature type="transmembrane region" description="Helical" evidence="1">
    <location>
        <begin position="39"/>
        <end position="59"/>
    </location>
</feature>
<dbReference type="Proteomes" id="UP000545507">
    <property type="component" value="Unassembled WGS sequence"/>
</dbReference>
<dbReference type="AlphaFoldDB" id="A0A7Y8GYP6"/>
<evidence type="ECO:0000313" key="2">
    <source>
        <dbReference type="EMBL" id="NWF46443.1"/>
    </source>
</evidence>